<feature type="signal peptide" evidence="2">
    <location>
        <begin position="1"/>
        <end position="24"/>
    </location>
</feature>
<protein>
    <submittedName>
        <fullName evidence="3">RHS repeat-associated core domain-containing protein</fullName>
    </submittedName>
</protein>
<proteinExistence type="predicted"/>
<dbReference type="Proteomes" id="UP000598146">
    <property type="component" value="Unassembled WGS sequence"/>
</dbReference>
<dbReference type="NCBIfam" id="TIGR01643">
    <property type="entry name" value="YD_repeat_2x"/>
    <property type="match status" value="1"/>
</dbReference>
<keyword evidence="4" id="KW-1185">Reference proteome</keyword>
<gene>
    <name evidence="3" type="ORF">I4J89_42020</name>
</gene>
<dbReference type="InterPro" id="IPR050708">
    <property type="entry name" value="T6SS_VgrG/RHS"/>
</dbReference>
<sequence length="2076" mass="224526">MFRRLAAPLAAVLLFTLPAGVPTATPAEAAAERLKPPAEKIDKHGGPVAAGKPWTQNRVRYAPAPAPKWPEAVTATVDLKASKTRVAGSPVSVSGTDQVTVRVLDRAALPPQWRDRVVMSLSGQAKVAVDYSGFRYAYGGDWASRLRLWSVPACALTTPDVPACRSTPVRSTNDVAAGVVSSAAPVKASYVVLAAAESGGDGDFSATSLAASSTWTSGGSSGDFTWNYPLRVPPATGPAPEIALAYSAQSVDGRSEVTNNQPSMIGEGFDYSPGFLERRYVPCWDDRGAGANNASRQTSDQCWKSDNATISFNGRGGELVYQAGKGWHLRNEDGTRVERLTGAANGARDGEYWKLTTTDGTQYFFGLNALPGHSEKTNSTLTVPVYGNHSHEPCYKAGNFAGSYCTQAWRWQLDYVVDVRGNTMSYWYGKDSNKYARNNTDADDTTYDRAGHLTRIDYGTYDRVADVHGVTERSVTPHAQVLFENALRCVADCGSEAAPVKANWKDTPWDQECKTDSCPQKYAPTFWTTKRLAKVTTRVWDTTKATAAWQDVDQWTLTHTFAASADSTHTGLWLDKIDHAGLVGGTAAMPPVTFGAVSKANRVLTANGTTHNWLRISDIVTETGARIHVDYSRPQCTANNPPTPHTNTSLCYPVLMLDPLDPNQKKLITEWWHKYRVEHVSQDDVQLAGGKQARSVHTWYEYGGTPAWHYADDDGVTRPERRTWSQWRGYGTVKTRVGDSLDGPTTLTVTNFLRGMHGDRAAPAGGTRTVTSPASLGDETVHDEDQFAGQVREQVVYNGTETKPVSKTVNVPSRSEPTAARGDVEARFTGTAVAYTAAALGDHGSRGWRVSRQNNEFDWSYGSIVRTQQDADIAATGDERCTTNTYNRNTAKNLTQTLRQTTVTALPCGQAPDGADDVISDQQLTYDGAAGPSTPPVYGSVTRTEQLKDLTAAAGTVWHTVSSSTYRPDGRVATATDIKGNVTTTEYTLTTVTTTGPMPGWTAKREVNPYWGSDVKVVDVNGRVTAELAYDPLGRVAKVWRLGWPRAGHENQPLSEYRYVFAPGRDSYPYTATSQLNSDGNVVTSYQIVDGWLRPRQTQTQSAAGDGNRVVTDTIHDQYGRATTKYAAHVEPGAASGTLWHEPEWSVPAVSRTVQDLTDRVTAEVFLSGDGRENLVEKWRTTKTHEGDRSTTTPPAGGVATTTVTDADGRTVALRQHTTAAGVAGAYRETRYVYDRKGHRVKVIDPAGNEWTSQFDVRGREIQTTDPDRGITRTVYNDAGETVTVTDARGEALWYGYDQIGRKTEVRDGSPTGALRAQWKYDALYSGQAGFRGQLTQSIRYEPAGSANAYKWQVRQFDARYQPTGVNYVIPAVEDKLSRTYVYSYSFAATTGQPLTMSYADGPEGSGLATEQLTTDYHDTTGLPVRLDTSLTGAAGPLLTASYTPYGEVNGSVRSVVGETAVEDVIYRDEATRRIERTTAGDVSDRRYTHDPYGNVTEITEPDDRQCFRHDRLAQLTSAWTPKQGVTCAAEPAVADLGGPAPYWTDWTFDSTGSRLTEVSHAAAGETTRTYKMPTGGAGVARPHALTEMTTTAPGKAAVVNRYTYDQAGNTVCRPAGSETNDCGNGAGSQVASWNAEGRMAAITAGGKTQQTNVYDADGTRLIRRDTAGTTLYLPGQEIRQEGTTVTGTRHYSFAGGVIAARRSGAAVAANLIWLYADHQGTQQTAVNAATHAATVRRQTPYGGPRGAQPAWPTDKGFVGGDTDPTGLTHLGAREYDPATGRFISVDPLMDLADPTQWNGYSYANNSPVSSSDPDGLAPCHGYQDGDLCPGQKIGPWAGTVAGDTARDKHFGGGTKKRKRDDRYTGNWGSPKPRTCSTATPEYCHAPGAQDMTPYRLGVVWAVHSTKIPCPDDDTACAKTYYFREGDPFTEQIRGLDTIESARQAVAAAIAAGEIGGRVDLHYTKFDKGQRGWQVMQDAVGVLGDVGVLGIFGSAVGSPEAEAFLGSYDLEWSVVGYDSSRKPVVEYHLTNATTRGSATANPFGSYHGRGSAGAGGDARPGERFQTQSVRWRETVE</sequence>
<organism evidence="3 4">
    <name type="scientific">Actinoplanes aureus</name>
    <dbReference type="NCBI Taxonomy" id="2792083"/>
    <lineage>
        <taxon>Bacteria</taxon>
        <taxon>Bacillati</taxon>
        <taxon>Actinomycetota</taxon>
        <taxon>Actinomycetes</taxon>
        <taxon>Micromonosporales</taxon>
        <taxon>Micromonosporaceae</taxon>
        <taxon>Actinoplanes</taxon>
    </lineage>
</organism>
<evidence type="ECO:0000313" key="4">
    <source>
        <dbReference type="Proteomes" id="UP000598146"/>
    </source>
</evidence>
<dbReference type="RefSeq" id="WP_196419804.1">
    <property type="nucleotide sequence ID" value="NZ_JADQTO010000033.1"/>
</dbReference>
<dbReference type="Gene3D" id="2.180.10.10">
    <property type="entry name" value="RHS repeat-associated core"/>
    <property type="match status" value="1"/>
</dbReference>
<feature type="chain" id="PRO_5039432902" evidence="2">
    <location>
        <begin position="25"/>
        <end position="2076"/>
    </location>
</feature>
<evidence type="ECO:0000313" key="3">
    <source>
        <dbReference type="EMBL" id="MBG0568030.1"/>
    </source>
</evidence>
<feature type="region of interest" description="Disordered" evidence="1">
    <location>
        <begin position="1845"/>
        <end position="1877"/>
    </location>
</feature>
<dbReference type="InterPro" id="IPR031325">
    <property type="entry name" value="RHS_repeat"/>
</dbReference>
<dbReference type="InterPro" id="IPR006530">
    <property type="entry name" value="YD"/>
</dbReference>
<comment type="caution">
    <text evidence="3">The sequence shown here is derived from an EMBL/GenBank/DDBJ whole genome shotgun (WGS) entry which is preliminary data.</text>
</comment>
<keyword evidence="2" id="KW-0732">Signal</keyword>
<feature type="region of interest" description="Disordered" evidence="1">
    <location>
        <begin position="1739"/>
        <end position="1761"/>
    </location>
</feature>
<dbReference type="InterPro" id="IPR022385">
    <property type="entry name" value="Rhs_assc_core"/>
</dbReference>
<reference evidence="3" key="1">
    <citation type="submission" date="2020-11" db="EMBL/GenBank/DDBJ databases">
        <title>Isolation and identification of active actinomycetes.</title>
        <authorList>
            <person name="Sun X."/>
        </authorList>
    </citation>
    <scope>NUCLEOTIDE SEQUENCE</scope>
    <source>
        <strain evidence="3">NEAU-A11</strain>
    </source>
</reference>
<evidence type="ECO:0000256" key="1">
    <source>
        <dbReference type="SAM" id="MobiDB-lite"/>
    </source>
</evidence>
<feature type="region of interest" description="Disordered" evidence="1">
    <location>
        <begin position="2038"/>
        <end position="2076"/>
    </location>
</feature>
<dbReference type="EMBL" id="JADQTO010000033">
    <property type="protein sequence ID" value="MBG0568030.1"/>
    <property type="molecule type" value="Genomic_DNA"/>
</dbReference>
<evidence type="ECO:0000256" key="2">
    <source>
        <dbReference type="SAM" id="SignalP"/>
    </source>
</evidence>
<accession>A0A931CNA3</accession>
<dbReference type="Pfam" id="PF05593">
    <property type="entry name" value="RHS_repeat"/>
    <property type="match status" value="1"/>
</dbReference>
<dbReference type="NCBIfam" id="TIGR03696">
    <property type="entry name" value="Rhs_assc_core"/>
    <property type="match status" value="1"/>
</dbReference>
<name>A0A931CNA3_9ACTN</name>
<dbReference type="PANTHER" id="PTHR32305:SF17">
    <property type="entry name" value="TRNA NUCLEASE WAPA"/>
    <property type="match status" value="1"/>
</dbReference>
<dbReference type="PANTHER" id="PTHR32305">
    <property type="match status" value="1"/>
</dbReference>